<sequence length="128" mass="14478">MRIKAAVVITVVINNTLRYKRFGDRLFCSLWRIVEDGGFTAELLRPLLAGVGIFTLANKNKFKLIFGRDRALCSSVIGYLNRILEGSGESSMTLESQSDLCLFNVWAAIKRDKLIFFICLPSTVQHEF</sequence>
<comment type="caution">
    <text evidence="1">The sequence shown here is derived from an EMBL/GenBank/DDBJ whole genome shotgun (WGS) entry which is preliminary data.</text>
</comment>
<dbReference type="EMBL" id="JACHHQ010000005">
    <property type="protein sequence ID" value="MBB5200625.1"/>
    <property type="molecule type" value="Genomic_DNA"/>
</dbReference>
<gene>
    <name evidence="1" type="ORF">HNR39_002467</name>
</gene>
<reference evidence="1 2" key="1">
    <citation type="submission" date="2020-08" db="EMBL/GenBank/DDBJ databases">
        <title>Genomic Encyclopedia of Type Strains, Phase IV (KMG-IV): sequencing the most valuable type-strain genomes for metagenomic binning, comparative biology and taxonomic classification.</title>
        <authorList>
            <person name="Goeker M."/>
        </authorList>
    </citation>
    <scope>NUCLEOTIDE SEQUENCE [LARGE SCALE GENOMIC DNA]</scope>
    <source>
        <strain evidence="1 2">DSM 23240</strain>
    </source>
</reference>
<dbReference type="Proteomes" id="UP000571084">
    <property type="component" value="Unassembled WGS sequence"/>
</dbReference>
<name>A0A840RS67_9BURK</name>
<dbReference type="RefSeq" id="WP_168055888.1">
    <property type="nucleotide sequence ID" value="NZ_JAAOZT010000007.1"/>
</dbReference>
<dbReference type="AlphaFoldDB" id="A0A840RS67"/>
<protein>
    <submittedName>
        <fullName evidence="1">Uncharacterized protein</fullName>
    </submittedName>
</protein>
<organism evidence="1 2">
    <name type="scientific">Glaciimonas immobilis</name>
    <dbReference type="NCBI Taxonomy" id="728004"/>
    <lineage>
        <taxon>Bacteria</taxon>
        <taxon>Pseudomonadati</taxon>
        <taxon>Pseudomonadota</taxon>
        <taxon>Betaproteobacteria</taxon>
        <taxon>Burkholderiales</taxon>
        <taxon>Oxalobacteraceae</taxon>
        <taxon>Glaciimonas</taxon>
    </lineage>
</organism>
<proteinExistence type="predicted"/>
<evidence type="ECO:0000313" key="1">
    <source>
        <dbReference type="EMBL" id="MBB5200625.1"/>
    </source>
</evidence>
<evidence type="ECO:0000313" key="2">
    <source>
        <dbReference type="Proteomes" id="UP000571084"/>
    </source>
</evidence>
<keyword evidence="2" id="KW-1185">Reference proteome</keyword>
<accession>A0A840RS67</accession>